<dbReference type="EMBL" id="CP053084">
    <property type="protein sequence ID" value="QJR30527.1"/>
    <property type="molecule type" value="Genomic_DNA"/>
</dbReference>
<dbReference type="HAMAP" id="MF_00376">
    <property type="entry name" value="Dephospho_CoA_kinase"/>
    <property type="match status" value="1"/>
</dbReference>
<comment type="function">
    <text evidence="5">Catalyzes the phosphorylation of the 3'-hydroxyl group of dephosphocoenzyme A to form coenzyme A.</text>
</comment>
<dbReference type="PANTHER" id="PTHR10695">
    <property type="entry name" value="DEPHOSPHO-COA KINASE-RELATED"/>
    <property type="match status" value="1"/>
</dbReference>
<keyword evidence="3 5" id="KW-0067">ATP-binding</keyword>
<proteinExistence type="inferred from homology"/>
<gene>
    <name evidence="5" type="primary">coaE</name>
    <name evidence="7" type="ORF">HKT17_12875</name>
</gene>
<dbReference type="PANTHER" id="PTHR10695:SF46">
    <property type="entry name" value="BIFUNCTIONAL COENZYME A SYNTHASE-RELATED"/>
    <property type="match status" value="1"/>
</dbReference>
<evidence type="ECO:0000256" key="6">
    <source>
        <dbReference type="NCBIfam" id="TIGR00152"/>
    </source>
</evidence>
<dbReference type="GO" id="GO:0004140">
    <property type="term" value="F:dephospho-CoA kinase activity"/>
    <property type="evidence" value="ECO:0007669"/>
    <property type="project" value="UniProtKB-EC"/>
</dbReference>
<evidence type="ECO:0000256" key="5">
    <source>
        <dbReference type="HAMAP-Rule" id="MF_00376"/>
    </source>
</evidence>
<keyword evidence="8" id="KW-1185">Reference proteome</keyword>
<comment type="subcellular location">
    <subcellularLocation>
        <location evidence="5">Cytoplasm</location>
    </subcellularLocation>
</comment>
<evidence type="ECO:0000256" key="1">
    <source>
        <dbReference type="ARBA" id="ARBA00009018"/>
    </source>
</evidence>
<evidence type="ECO:0000256" key="3">
    <source>
        <dbReference type="ARBA" id="ARBA00022840"/>
    </source>
</evidence>
<evidence type="ECO:0000313" key="7">
    <source>
        <dbReference type="EMBL" id="QJR30527.1"/>
    </source>
</evidence>
<dbReference type="NCBIfam" id="TIGR00152">
    <property type="entry name" value="dephospho-CoA kinase"/>
    <property type="match status" value="1"/>
</dbReference>
<name>A0ABX6NA94_9BURK</name>
<comment type="pathway">
    <text evidence="5">Cofactor biosynthesis; coenzyme A biosynthesis; CoA from (R)-pantothenate: step 5/5.</text>
</comment>
<evidence type="ECO:0000256" key="4">
    <source>
        <dbReference type="ARBA" id="ARBA00022993"/>
    </source>
</evidence>
<dbReference type="Pfam" id="PF01121">
    <property type="entry name" value="CoaE"/>
    <property type="match status" value="1"/>
</dbReference>
<accession>A0ABX6NA94</accession>
<protein>
    <recommendedName>
        <fullName evidence="5 6">Dephospho-CoA kinase</fullName>
        <ecNumber evidence="5 6">2.7.1.24</ecNumber>
    </recommendedName>
    <alternativeName>
        <fullName evidence="5">Dephosphocoenzyme A kinase</fullName>
    </alternativeName>
</protein>
<dbReference type="InterPro" id="IPR027417">
    <property type="entry name" value="P-loop_NTPase"/>
</dbReference>
<feature type="binding site" evidence="5">
    <location>
        <begin position="20"/>
        <end position="25"/>
    </location>
    <ligand>
        <name>ATP</name>
        <dbReference type="ChEBI" id="CHEBI:30616"/>
    </ligand>
</feature>
<keyword evidence="5" id="KW-0963">Cytoplasm</keyword>
<keyword evidence="5 7" id="KW-0418">Kinase</keyword>
<evidence type="ECO:0000256" key="2">
    <source>
        <dbReference type="ARBA" id="ARBA00022741"/>
    </source>
</evidence>
<dbReference type="PROSITE" id="PS51219">
    <property type="entry name" value="DPCK"/>
    <property type="match status" value="1"/>
</dbReference>
<dbReference type="InterPro" id="IPR001977">
    <property type="entry name" value="Depp_CoAkinase"/>
</dbReference>
<keyword evidence="2 5" id="KW-0547">Nucleotide-binding</keyword>
<dbReference type="EC" id="2.7.1.24" evidence="5 6"/>
<dbReference type="SUPFAM" id="SSF52540">
    <property type="entry name" value="P-loop containing nucleoside triphosphate hydrolases"/>
    <property type="match status" value="1"/>
</dbReference>
<dbReference type="Gene3D" id="3.40.50.300">
    <property type="entry name" value="P-loop containing nucleotide triphosphate hydrolases"/>
    <property type="match status" value="1"/>
</dbReference>
<organism evidence="7 8">
    <name type="scientific">Limnobacter profundi</name>
    <dbReference type="NCBI Taxonomy" id="2732163"/>
    <lineage>
        <taxon>Bacteria</taxon>
        <taxon>Pseudomonadati</taxon>
        <taxon>Pseudomonadota</taxon>
        <taxon>Betaproteobacteria</taxon>
        <taxon>Burkholderiales</taxon>
        <taxon>Burkholderiaceae</taxon>
        <taxon>Limnobacter</taxon>
    </lineage>
</organism>
<dbReference type="CDD" id="cd02022">
    <property type="entry name" value="DPCK"/>
    <property type="match status" value="1"/>
</dbReference>
<comment type="similarity">
    <text evidence="1 5">Belongs to the CoaE family.</text>
</comment>
<dbReference type="Proteomes" id="UP000501130">
    <property type="component" value="Chromosome"/>
</dbReference>
<evidence type="ECO:0000313" key="8">
    <source>
        <dbReference type="Proteomes" id="UP000501130"/>
    </source>
</evidence>
<reference evidence="7 8" key="1">
    <citation type="submission" date="2020-05" db="EMBL/GenBank/DDBJ databases">
        <title>Compete genome of Limnobacter sp. SAORIC-580.</title>
        <authorList>
            <person name="Song J."/>
            <person name="Cho J.-C."/>
        </authorList>
    </citation>
    <scope>NUCLEOTIDE SEQUENCE [LARGE SCALE GENOMIC DNA]</scope>
    <source>
        <strain evidence="7 8">SAORIC-580</strain>
    </source>
</reference>
<keyword evidence="5 7" id="KW-0808">Transferase</keyword>
<comment type="catalytic activity">
    <reaction evidence="5">
        <text>3'-dephospho-CoA + ATP = ADP + CoA + H(+)</text>
        <dbReference type="Rhea" id="RHEA:18245"/>
        <dbReference type="ChEBI" id="CHEBI:15378"/>
        <dbReference type="ChEBI" id="CHEBI:30616"/>
        <dbReference type="ChEBI" id="CHEBI:57287"/>
        <dbReference type="ChEBI" id="CHEBI:57328"/>
        <dbReference type="ChEBI" id="CHEBI:456216"/>
        <dbReference type="EC" id="2.7.1.24"/>
    </reaction>
</comment>
<sequence>MHIALNKPNQLVVGLTGGIGSGKTAVSNRLQTLGATVIDTDEIAHSLTKAGGLAMPDIQRAFGHEALLSDGSMNRDHMRALVFKEPEQRIALEKILHPKIRQLVQQQLDAGAPLYFVLVVPLLFEKGGWGELMDEIIVVDCPVEQQVQRVIQRNGWPETQVRAVIQNQATRETRLAGATQLIQNNGDLAELVEKIDFMHQKLIKKAQK</sequence>
<keyword evidence="4 5" id="KW-0173">Coenzyme A biosynthesis</keyword>